<sequence length="99" mass="11934">MSPFFLLGILKTKQNRKVIVNKEKKYHQQEMQSLTKICFFHITRATFCVSISENFTPNQNRTQENTSSFTHTYLTIRITNHVFTQPYNKYMYTFIYFCL</sequence>
<name>A0A8D9BC66_9HEMI</name>
<accession>A0A8D9BC66</accession>
<protein>
    <submittedName>
        <fullName evidence="1">Uncharacterized protein</fullName>
    </submittedName>
</protein>
<evidence type="ECO:0000313" key="1">
    <source>
        <dbReference type="EMBL" id="CAG6780400.1"/>
    </source>
</evidence>
<dbReference type="AlphaFoldDB" id="A0A8D9BC66"/>
<dbReference type="EMBL" id="HBUF01618243">
    <property type="protein sequence ID" value="CAG6780400.1"/>
    <property type="molecule type" value="Transcribed_RNA"/>
</dbReference>
<organism evidence="1">
    <name type="scientific">Cacopsylla melanoneura</name>
    <dbReference type="NCBI Taxonomy" id="428564"/>
    <lineage>
        <taxon>Eukaryota</taxon>
        <taxon>Metazoa</taxon>
        <taxon>Ecdysozoa</taxon>
        <taxon>Arthropoda</taxon>
        <taxon>Hexapoda</taxon>
        <taxon>Insecta</taxon>
        <taxon>Pterygota</taxon>
        <taxon>Neoptera</taxon>
        <taxon>Paraneoptera</taxon>
        <taxon>Hemiptera</taxon>
        <taxon>Sternorrhyncha</taxon>
        <taxon>Psylloidea</taxon>
        <taxon>Psyllidae</taxon>
        <taxon>Psyllinae</taxon>
        <taxon>Cacopsylla</taxon>
    </lineage>
</organism>
<proteinExistence type="predicted"/>
<reference evidence="1" key="1">
    <citation type="submission" date="2021-05" db="EMBL/GenBank/DDBJ databases">
        <authorList>
            <person name="Alioto T."/>
            <person name="Alioto T."/>
            <person name="Gomez Garrido J."/>
        </authorList>
    </citation>
    <scope>NUCLEOTIDE SEQUENCE</scope>
</reference>